<organism evidence="2 3">
    <name type="scientific">Aureococcus anophagefferens</name>
    <name type="common">Harmful bloom alga</name>
    <dbReference type="NCBI Taxonomy" id="44056"/>
    <lineage>
        <taxon>Eukaryota</taxon>
        <taxon>Sar</taxon>
        <taxon>Stramenopiles</taxon>
        <taxon>Ochrophyta</taxon>
        <taxon>Pelagophyceae</taxon>
        <taxon>Pelagomonadales</taxon>
        <taxon>Pelagomonadaceae</taxon>
        <taxon>Aureococcus</taxon>
    </lineage>
</organism>
<dbReference type="InterPro" id="IPR011989">
    <property type="entry name" value="ARM-like"/>
</dbReference>
<dbReference type="InterPro" id="IPR010473">
    <property type="entry name" value="GTPase-bd"/>
</dbReference>
<proteinExistence type="predicted"/>
<protein>
    <submittedName>
        <fullName evidence="2">Actin binding protein</fullName>
    </submittedName>
</protein>
<name>A0ABR1FYA3_AURAN</name>
<dbReference type="InterPro" id="IPR016024">
    <property type="entry name" value="ARM-type_fold"/>
</dbReference>
<dbReference type="EMBL" id="JBBJCI010000204">
    <property type="protein sequence ID" value="KAK7241227.1"/>
    <property type="molecule type" value="Genomic_DNA"/>
</dbReference>
<dbReference type="Gene3D" id="1.20.58.2220">
    <property type="entry name" value="Formin, FH2 domain"/>
    <property type="match status" value="1"/>
</dbReference>
<comment type="caution">
    <text evidence="2">The sequence shown here is derived from an EMBL/GenBank/DDBJ whole genome shotgun (WGS) entry which is preliminary data.</text>
</comment>
<reference evidence="2 3" key="1">
    <citation type="submission" date="2024-03" db="EMBL/GenBank/DDBJ databases">
        <title>Aureococcus anophagefferens CCMP1851 and Kratosvirus quantuckense: Draft genome of a second virus-susceptible host strain in the model system.</title>
        <authorList>
            <person name="Chase E."/>
            <person name="Truchon A.R."/>
            <person name="Schepens W."/>
            <person name="Wilhelm S.W."/>
        </authorList>
    </citation>
    <scope>NUCLEOTIDE SEQUENCE [LARGE SCALE GENOMIC DNA]</scope>
    <source>
        <strain evidence="2 3">CCMP1851</strain>
    </source>
</reference>
<accession>A0ABR1FYA3</accession>
<gene>
    <name evidence="2" type="ORF">SO694_00051280</name>
</gene>
<dbReference type="Proteomes" id="UP001363151">
    <property type="component" value="Unassembled WGS sequence"/>
</dbReference>
<evidence type="ECO:0000313" key="2">
    <source>
        <dbReference type="EMBL" id="KAK7241227.1"/>
    </source>
</evidence>
<evidence type="ECO:0000313" key="3">
    <source>
        <dbReference type="Proteomes" id="UP001363151"/>
    </source>
</evidence>
<sequence>MSQSVAIKLKTSTAQPSDAEVEELFGRVLVALCLPAAAVANLTANESVANKWRMVQMNAALLESGRSTQMSDGDAALLEAIRVSPTLADVRELRKRLATGSRGWLDAFYERDGLALLASTLAVALAGPAHRFGEKDGCLALAALGCVRCVTNHARGLDRAAAAPAVYDAVARAAFHAPHSFCGGAVAAVALELLAVGSHFGKAAAVRAALPSLEALAPSAAPALREAFFAIADADRAEALSRDGVDLSDAAAVLGRVAAGASKAGKARAVGELAIAALKALDDATAARWSTAAAALGGDAAPEPEKRPMQRVPEQAKRVLGPKAAKLPAVAEEAADPKGRRPASGVLTNKADLIPVPSGDDLDAAKDYDPSITALRDVEAFARGARARLSPAPVALEFSGVAAQKLGDVLDACGAAGGFDLGGVAKLATTKGADGTTLAMHVVAGVDRRDSGAVARLAALEPALDAAAAVVPAVDADLSAWLASKRALDGLLQRDSAAGRAAFGERLGGFAAALAADADSAKAARADAEAALDAARAAFGDDSKQPFDLFRKLLTLVRTLKTAHEANRRRAKPKADAKGGDLFDAFSKTQDDASSLIDEFKRRCEERSASRDG</sequence>
<keyword evidence="3" id="KW-1185">Reference proteome</keyword>
<dbReference type="SUPFAM" id="SSF48371">
    <property type="entry name" value="ARM repeat"/>
    <property type="match status" value="1"/>
</dbReference>
<evidence type="ECO:0000259" key="1">
    <source>
        <dbReference type="SMART" id="SM01140"/>
    </source>
</evidence>
<feature type="domain" description="Formin GTPase-binding" evidence="1">
    <location>
        <begin position="13"/>
        <end position="199"/>
    </location>
</feature>
<dbReference type="SMART" id="SM01140">
    <property type="entry name" value="Drf_GBD"/>
    <property type="match status" value="1"/>
</dbReference>
<dbReference type="InterPro" id="IPR042201">
    <property type="entry name" value="FH2_Formin_sf"/>
</dbReference>
<dbReference type="Gene3D" id="1.25.10.10">
    <property type="entry name" value="Leucine-rich Repeat Variant"/>
    <property type="match status" value="1"/>
</dbReference>
<dbReference type="SUPFAM" id="SSF101447">
    <property type="entry name" value="Formin homology 2 domain (FH2 domain)"/>
    <property type="match status" value="1"/>
</dbReference>